<dbReference type="EMBL" id="MN738750">
    <property type="protein sequence ID" value="QHS83237.1"/>
    <property type="molecule type" value="Genomic_DNA"/>
</dbReference>
<dbReference type="AlphaFoldDB" id="A0A6C0ATI1"/>
<protein>
    <submittedName>
        <fullName evidence="1">Uncharacterized protein</fullName>
    </submittedName>
</protein>
<proteinExistence type="predicted"/>
<sequence>MTTREETLLDGSLNEIIQPNQTIEDFLDNEKIQNRKEAWNKLDRTTKLQKLHHFAEIYGKEKALPMKEVKILKQFFKTSLEKRKLQKTKEVVYDKQTGVIKSVPGLMYNNTSNQYTLRNMDKKVSTLKSLTPTTNKSP</sequence>
<name>A0A6C0ATI1_9ZZZZ</name>
<reference evidence="1" key="1">
    <citation type="journal article" date="2020" name="Nature">
        <title>Giant virus diversity and host interactions through global metagenomics.</title>
        <authorList>
            <person name="Schulz F."/>
            <person name="Roux S."/>
            <person name="Paez-Espino D."/>
            <person name="Jungbluth S."/>
            <person name="Walsh D.A."/>
            <person name="Denef V.J."/>
            <person name="McMahon K.D."/>
            <person name="Konstantinidis K.T."/>
            <person name="Eloe-Fadrosh E.A."/>
            <person name="Kyrpides N.C."/>
            <person name="Woyke T."/>
        </authorList>
    </citation>
    <scope>NUCLEOTIDE SEQUENCE</scope>
    <source>
        <strain evidence="1">GVMAG-S-ERX555943-30</strain>
    </source>
</reference>
<organism evidence="1">
    <name type="scientific">viral metagenome</name>
    <dbReference type="NCBI Taxonomy" id="1070528"/>
    <lineage>
        <taxon>unclassified sequences</taxon>
        <taxon>metagenomes</taxon>
        <taxon>organismal metagenomes</taxon>
    </lineage>
</organism>
<evidence type="ECO:0000313" key="1">
    <source>
        <dbReference type="EMBL" id="QHS83237.1"/>
    </source>
</evidence>
<accession>A0A6C0ATI1</accession>